<organism evidence="1 2">
    <name type="scientific">Paraburkholderia dipogonis</name>
    <dbReference type="NCBI Taxonomy" id="1211383"/>
    <lineage>
        <taxon>Bacteria</taxon>
        <taxon>Pseudomonadati</taxon>
        <taxon>Pseudomonadota</taxon>
        <taxon>Betaproteobacteria</taxon>
        <taxon>Burkholderiales</taxon>
        <taxon>Burkholderiaceae</taxon>
        <taxon>Paraburkholderia</taxon>
    </lineage>
</organism>
<evidence type="ECO:0000313" key="2">
    <source>
        <dbReference type="Proteomes" id="UP000297385"/>
    </source>
</evidence>
<name>A0A4Y8MGF5_9BURK</name>
<gene>
    <name evidence="1" type="ORF">E2553_43205</name>
</gene>
<proteinExistence type="predicted"/>
<reference evidence="1 2" key="1">
    <citation type="submission" date="2019-03" db="EMBL/GenBank/DDBJ databases">
        <title>Complete Genome Sequence of Paraburkholderia dipogonis ICMP 19430T, a Nitrogen-fixing Symbiont of the South African Invasive Legume Dipogon lignosus in New Zealand.</title>
        <authorList>
            <person name="De Meyer S.E."/>
        </authorList>
    </citation>
    <scope>NUCLEOTIDE SEQUENCE [LARGE SCALE GENOMIC DNA]</scope>
    <source>
        <strain evidence="1 2">ICMP 19430</strain>
    </source>
</reference>
<sequence length="147" mass="15039">MSKGGNSDVLMLGALAVGAYVLLRSRTAMATTVAQPRTVLGGLSNNGLFPSAGAVRNVTGSPDVVAAGGYSNGSTGSFFSDITAYDNANASVASQVGTDLMLGGGAVPVNYDWSQWNTKQSSQFTLPDLTNSNQNAYGGFDNPNNYG</sequence>
<dbReference type="EMBL" id="SNVI01000008">
    <property type="protein sequence ID" value="TFE36539.1"/>
    <property type="molecule type" value="Genomic_DNA"/>
</dbReference>
<evidence type="ECO:0000313" key="1">
    <source>
        <dbReference type="EMBL" id="TFE36539.1"/>
    </source>
</evidence>
<dbReference type="RefSeq" id="WP_134466638.1">
    <property type="nucleotide sequence ID" value="NZ_SNVI01000008.1"/>
</dbReference>
<dbReference type="Proteomes" id="UP000297385">
    <property type="component" value="Unassembled WGS sequence"/>
</dbReference>
<comment type="caution">
    <text evidence="1">The sequence shown here is derived from an EMBL/GenBank/DDBJ whole genome shotgun (WGS) entry which is preliminary data.</text>
</comment>
<accession>A0A4Y8MGF5</accession>
<dbReference type="AlphaFoldDB" id="A0A4Y8MGF5"/>
<protein>
    <submittedName>
        <fullName evidence="1">Uncharacterized protein</fullName>
    </submittedName>
</protein>